<comment type="caution">
    <text evidence="1">The sequence shown here is derived from an EMBL/GenBank/DDBJ whole genome shotgun (WGS) entry which is preliminary data.</text>
</comment>
<accession>A0A4Q2RXI6</accession>
<dbReference type="OrthoDB" id="3771338at2"/>
<gene>
    <name evidence="1" type="ORF">EUA93_04875</name>
</gene>
<reference evidence="1 2" key="1">
    <citation type="submission" date="2019-01" db="EMBL/GenBank/DDBJ databases">
        <title>Novel species of Nocardioides.</title>
        <authorList>
            <person name="Liu Q."/>
            <person name="Xin Y.-H."/>
        </authorList>
    </citation>
    <scope>NUCLEOTIDE SEQUENCE [LARGE SCALE GENOMIC DNA]</scope>
    <source>
        <strain evidence="1 2">CGMCC 4.6882</strain>
    </source>
</reference>
<proteinExistence type="predicted"/>
<evidence type="ECO:0000313" key="1">
    <source>
        <dbReference type="EMBL" id="RYB93748.1"/>
    </source>
</evidence>
<keyword evidence="2" id="KW-1185">Reference proteome</keyword>
<dbReference type="AlphaFoldDB" id="A0A4Q2RXI6"/>
<sequence>MHEDRWHMHLDDEPHPSGGRLWGEPPLLAGGGRVSHLVFLDGRLVDAWTDDPSDTPYDALARQYDAERTPQVVRSPPPPPRHQQVLAWLDGIAGGREALLALAPDPAKPLLREVLDPVADEPWLVVDELVADVCEELLSPDLEAPLRRCLLLLHAKAPWLPERLAPDRVAAGIVWLVGKANAAIGPAGPVTQVSIASRLGVSSLGTHGGAVCGHVRRVGWPSSRPWPHAYPELYATGRAELLTASVVDDLVLMRDQALAERDRDVS</sequence>
<name>A0A4Q2RXI6_9ACTN</name>
<organism evidence="1 2">
    <name type="scientific">Nocardioides oleivorans</name>
    <dbReference type="NCBI Taxonomy" id="273676"/>
    <lineage>
        <taxon>Bacteria</taxon>
        <taxon>Bacillati</taxon>
        <taxon>Actinomycetota</taxon>
        <taxon>Actinomycetes</taxon>
        <taxon>Propionibacteriales</taxon>
        <taxon>Nocardioidaceae</taxon>
        <taxon>Nocardioides</taxon>
    </lineage>
</organism>
<dbReference type="Proteomes" id="UP000294071">
    <property type="component" value="Unassembled WGS sequence"/>
</dbReference>
<dbReference type="EMBL" id="SDWT01000001">
    <property type="protein sequence ID" value="RYB93748.1"/>
    <property type="molecule type" value="Genomic_DNA"/>
</dbReference>
<dbReference type="RefSeq" id="WP_129399106.1">
    <property type="nucleotide sequence ID" value="NZ_SDWT01000001.1"/>
</dbReference>
<protein>
    <submittedName>
        <fullName evidence="1">Uncharacterized protein</fullName>
    </submittedName>
</protein>
<evidence type="ECO:0000313" key="2">
    <source>
        <dbReference type="Proteomes" id="UP000294071"/>
    </source>
</evidence>